<proteinExistence type="predicted"/>
<evidence type="ECO:0000313" key="1">
    <source>
        <dbReference type="EMBL" id="CRK90618.1"/>
    </source>
</evidence>
<keyword evidence="2" id="KW-1185">Reference proteome</keyword>
<evidence type="ECO:0000313" key="2">
    <source>
        <dbReference type="Proteomes" id="UP000183832"/>
    </source>
</evidence>
<accession>A0A1J1HSU5</accession>
<name>A0A1J1HSU5_9DIPT</name>
<reference evidence="1 2" key="1">
    <citation type="submission" date="2015-04" db="EMBL/GenBank/DDBJ databases">
        <authorList>
            <person name="Syromyatnikov M.Y."/>
            <person name="Popov V.N."/>
        </authorList>
    </citation>
    <scope>NUCLEOTIDE SEQUENCE [LARGE SCALE GENOMIC DNA]</scope>
</reference>
<dbReference type="Proteomes" id="UP000183832">
    <property type="component" value="Unassembled WGS sequence"/>
</dbReference>
<dbReference type="EMBL" id="CVRI01000020">
    <property type="protein sequence ID" value="CRK90618.1"/>
    <property type="molecule type" value="Genomic_DNA"/>
</dbReference>
<protein>
    <submittedName>
        <fullName evidence="1">CLUMA_CG004320, isoform A</fullName>
    </submittedName>
</protein>
<dbReference type="AlphaFoldDB" id="A0A1J1HSU5"/>
<sequence>MPHEFFYKTKKSNAHVMFKIFGIKIEIAHVQQEIAIKSNFTAAFTYSSTFTFLNGKQSMLGKLTVLNSLTDDKCHIQAKRFKISPSHKDGTNMSLMTHCRCSGKIRNKNRGWINN</sequence>
<organism evidence="1 2">
    <name type="scientific">Clunio marinus</name>
    <dbReference type="NCBI Taxonomy" id="568069"/>
    <lineage>
        <taxon>Eukaryota</taxon>
        <taxon>Metazoa</taxon>
        <taxon>Ecdysozoa</taxon>
        <taxon>Arthropoda</taxon>
        <taxon>Hexapoda</taxon>
        <taxon>Insecta</taxon>
        <taxon>Pterygota</taxon>
        <taxon>Neoptera</taxon>
        <taxon>Endopterygota</taxon>
        <taxon>Diptera</taxon>
        <taxon>Nematocera</taxon>
        <taxon>Chironomoidea</taxon>
        <taxon>Chironomidae</taxon>
        <taxon>Clunio</taxon>
    </lineage>
</organism>
<gene>
    <name evidence="1" type="ORF">CLUMA_CG004320</name>
</gene>